<dbReference type="RefSeq" id="WP_112653040.1">
    <property type="nucleotide sequence ID" value="NZ_CP043451.1"/>
</dbReference>
<evidence type="ECO:0000256" key="4">
    <source>
        <dbReference type="SAM" id="Coils"/>
    </source>
</evidence>
<evidence type="ECO:0000313" key="9">
    <source>
        <dbReference type="Proteomes" id="UP000663940"/>
    </source>
</evidence>
<dbReference type="PANTHER" id="PTHR30408:SF12">
    <property type="entry name" value="TYPE I RESTRICTION ENZYME MJAVIII SPECIFICITY SUBUNIT"/>
    <property type="match status" value="1"/>
</dbReference>
<feature type="coiled-coil region" evidence="4">
    <location>
        <begin position="159"/>
        <end position="186"/>
    </location>
</feature>
<sequence>MTPKTWKNVALSDLFIFIGGGTPDKSNLKFWNGDIPWASVKDIKYEVLNDTIDRITAAGLENSSSNLAVNDDLLLVTRISPGEVTICKNSMAINQDLKIVKRFGGISPLFSYYLIKAHKQKFLERASGTTIKGIRLADLDEIVLPLPPVQEQIRIVNAIQEYFSEIEDAKKEISTALKRLDIYKQLVLYKAFDGTLLPIPPNEYETGTTLIEKIQNDFQNHYRLNLDDYYKDFKLWQADSNKGLRPVRPSKPQAYVATDAKELESMPTIPKSWKWEKLGNFSFVTKLAGFEFSKYIKYESTGDIPVIKAQNVSKGGFSDNEYSYVTREMLTHLPRIKLSGGEILFVFVGAGLGNVGVVPLGKEYMLGPNVALIKPSEYVFNKYVQYFLSSPIGKKHILELSKATAQGSISMENIRNISIPLCNFEQQTSIINKLDTLLTHADHLIDMLKIALIKADNFKSYILDNAFKGKLTDQNLDDENVEILLNRIKVEKEQFLSEQKIANKFKQSNKITMEPLKSIIEILMEKKKPVFTKDLWKLSVHKDDIEAFFAELKLIEAKIQVTYENQESLISLVP</sequence>
<evidence type="ECO:0000256" key="3">
    <source>
        <dbReference type="ARBA" id="ARBA00023125"/>
    </source>
</evidence>
<dbReference type="EMBL" id="CP071880">
    <property type="protein sequence ID" value="QTE50194.1"/>
    <property type="molecule type" value="Genomic_DNA"/>
</dbReference>
<dbReference type="SUPFAM" id="SSF116734">
    <property type="entry name" value="DNA methylase specificity domain"/>
    <property type="match status" value="2"/>
</dbReference>
<dbReference type="GO" id="GO:0003677">
    <property type="term" value="F:DNA binding"/>
    <property type="evidence" value="ECO:0007669"/>
    <property type="project" value="UniProtKB-KW"/>
</dbReference>
<dbReference type="Proteomes" id="UP000250557">
    <property type="component" value="Chromosome"/>
</dbReference>
<dbReference type="AlphaFoldDB" id="A0AAE6JKT9"/>
<keyword evidence="9" id="KW-1185">Reference proteome</keyword>
<dbReference type="Pfam" id="PF01420">
    <property type="entry name" value="Methylase_S"/>
    <property type="match status" value="2"/>
</dbReference>
<accession>A0AAE6JKT9</accession>
<proteinExistence type="inferred from homology"/>
<protein>
    <submittedName>
        <fullName evidence="6">Restriction endonuclease subunit S</fullName>
    </submittedName>
</protein>
<keyword evidence="6" id="KW-0540">Nuclease</keyword>
<keyword evidence="6" id="KW-0255">Endonuclease</keyword>
<comment type="similarity">
    <text evidence="1">Belongs to the type-I restriction system S methylase family.</text>
</comment>
<dbReference type="EMBL" id="CP043451">
    <property type="protein sequence ID" value="QEM07253.1"/>
    <property type="molecule type" value="Genomic_DNA"/>
</dbReference>
<evidence type="ECO:0000259" key="5">
    <source>
        <dbReference type="Pfam" id="PF01420"/>
    </source>
</evidence>
<dbReference type="InterPro" id="IPR052021">
    <property type="entry name" value="Type-I_RS_S_subunit"/>
</dbReference>
<keyword evidence="4" id="KW-0175">Coiled coil</keyword>
<dbReference type="Gene3D" id="3.90.220.20">
    <property type="entry name" value="DNA methylase specificity domains"/>
    <property type="match status" value="2"/>
</dbReference>
<feature type="domain" description="Type I restriction modification DNA specificity" evidence="5">
    <location>
        <begin position="273"/>
        <end position="439"/>
    </location>
</feature>
<keyword evidence="3" id="KW-0238">DNA-binding</keyword>
<dbReference type="PANTHER" id="PTHR30408">
    <property type="entry name" value="TYPE-1 RESTRICTION ENZYME ECOKI SPECIFICITY PROTEIN"/>
    <property type="match status" value="1"/>
</dbReference>
<dbReference type="REBASE" id="370206">
    <property type="entry name" value="S.MruP2ORF28505P"/>
</dbReference>
<keyword evidence="2" id="KW-0680">Restriction system</keyword>
<dbReference type="GO" id="GO:0009307">
    <property type="term" value="P:DNA restriction-modification system"/>
    <property type="evidence" value="ECO:0007669"/>
    <property type="project" value="UniProtKB-KW"/>
</dbReference>
<dbReference type="GO" id="GO:0004519">
    <property type="term" value="F:endonuclease activity"/>
    <property type="evidence" value="ECO:0007669"/>
    <property type="project" value="UniProtKB-KW"/>
</dbReference>
<dbReference type="Proteomes" id="UP000663940">
    <property type="component" value="Chromosome"/>
</dbReference>
<name>A0AAE6JKT9_9SPHI</name>
<evidence type="ECO:0000256" key="2">
    <source>
        <dbReference type="ARBA" id="ARBA00022747"/>
    </source>
</evidence>
<feature type="domain" description="Type I restriction modification DNA specificity" evidence="5">
    <location>
        <begin position="3"/>
        <end position="172"/>
    </location>
</feature>
<evidence type="ECO:0000313" key="6">
    <source>
        <dbReference type="EMBL" id="QEM07253.1"/>
    </source>
</evidence>
<reference evidence="6 8" key="1">
    <citation type="submission" date="2019-08" db="EMBL/GenBank/DDBJ databases">
        <title>Comparative genome analysis confer to the adaptation heavy metal polluted environment.</title>
        <authorList>
            <person name="Li Y."/>
        </authorList>
    </citation>
    <scope>NUCLEOTIDE SEQUENCE [LARGE SCALE GENOMIC DNA]</scope>
    <source>
        <strain evidence="6 8">P2</strain>
    </source>
</reference>
<reference evidence="7 9" key="2">
    <citation type="submission" date="2021-03" db="EMBL/GenBank/DDBJ databases">
        <title>Mucilaginibacter strains isolated from gold and copper mining confer multi heavy-metal resistance.</title>
        <authorList>
            <person name="Li Y."/>
        </authorList>
    </citation>
    <scope>NUCLEOTIDE SEQUENCE [LARGE SCALE GENOMIC DNA]</scope>
    <source>
        <strain evidence="7 9">P2-4</strain>
    </source>
</reference>
<evidence type="ECO:0000313" key="7">
    <source>
        <dbReference type="EMBL" id="QTE50194.1"/>
    </source>
</evidence>
<dbReference type="InterPro" id="IPR044946">
    <property type="entry name" value="Restrct_endonuc_typeI_TRD_sf"/>
</dbReference>
<organism evidence="6 8">
    <name type="scientific">Mucilaginibacter rubeus</name>
    <dbReference type="NCBI Taxonomy" id="2027860"/>
    <lineage>
        <taxon>Bacteria</taxon>
        <taxon>Pseudomonadati</taxon>
        <taxon>Bacteroidota</taxon>
        <taxon>Sphingobacteriia</taxon>
        <taxon>Sphingobacteriales</taxon>
        <taxon>Sphingobacteriaceae</taxon>
        <taxon>Mucilaginibacter</taxon>
    </lineage>
</organism>
<keyword evidence="6" id="KW-0378">Hydrolase</keyword>
<gene>
    <name evidence="6" type="ORF">DIU31_028520</name>
    <name evidence="7" type="ORF">J3L21_32485</name>
</gene>
<evidence type="ECO:0000256" key="1">
    <source>
        <dbReference type="ARBA" id="ARBA00010923"/>
    </source>
</evidence>
<dbReference type="InterPro" id="IPR000055">
    <property type="entry name" value="Restrct_endonuc_typeI_TRD"/>
</dbReference>
<evidence type="ECO:0000313" key="8">
    <source>
        <dbReference type="Proteomes" id="UP000250557"/>
    </source>
</evidence>